<dbReference type="CDD" id="cd04193">
    <property type="entry name" value="UDPGlcNAc_PPase"/>
    <property type="match status" value="1"/>
</dbReference>
<accession>A0A0L0SQM3</accession>
<dbReference type="OMA" id="EREXYIM"/>
<dbReference type="SUPFAM" id="SSF53448">
    <property type="entry name" value="Nucleotide-diphospho-sugar transferases"/>
    <property type="match status" value="1"/>
</dbReference>
<comment type="similarity">
    <text evidence="2">Belongs to the UDPGP type 1 family.</text>
</comment>
<dbReference type="OrthoDB" id="532420at2759"/>
<keyword evidence="5" id="KW-0548">Nucleotidyltransferase</keyword>
<dbReference type="Pfam" id="PF01704">
    <property type="entry name" value="UDPGP"/>
    <property type="match status" value="1"/>
</dbReference>
<evidence type="ECO:0000313" key="8">
    <source>
        <dbReference type="EMBL" id="KNE64838.1"/>
    </source>
</evidence>
<keyword evidence="9" id="KW-1185">Reference proteome</keyword>
<reference evidence="8 9" key="1">
    <citation type="submission" date="2009-11" db="EMBL/GenBank/DDBJ databases">
        <title>Annotation of Allomyces macrogynus ATCC 38327.</title>
        <authorList>
            <consortium name="The Broad Institute Genome Sequencing Platform"/>
            <person name="Russ C."/>
            <person name="Cuomo C."/>
            <person name="Burger G."/>
            <person name="Gray M.W."/>
            <person name="Holland P.W.H."/>
            <person name="King N."/>
            <person name="Lang F.B.F."/>
            <person name="Roger A.J."/>
            <person name="Ruiz-Trillo I."/>
            <person name="Young S.K."/>
            <person name="Zeng Q."/>
            <person name="Gargeya S."/>
            <person name="Fitzgerald M."/>
            <person name="Haas B."/>
            <person name="Abouelleil A."/>
            <person name="Alvarado L."/>
            <person name="Arachchi H.M."/>
            <person name="Berlin A."/>
            <person name="Chapman S.B."/>
            <person name="Gearin G."/>
            <person name="Goldberg J."/>
            <person name="Griggs A."/>
            <person name="Gujja S."/>
            <person name="Hansen M."/>
            <person name="Heiman D."/>
            <person name="Howarth C."/>
            <person name="Larimer J."/>
            <person name="Lui A."/>
            <person name="MacDonald P.J.P."/>
            <person name="McCowen C."/>
            <person name="Montmayeur A."/>
            <person name="Murphy C."/>
            <person name="Neiman D."/>
            <person name="Pearson M."/>
            <person name="Priest M."/>
            <person name="Roberts A."/>
            <person name="Saif S."/>
            <person name="Shea T."/>
            <person name="Sisk P."/>
            <person name="Stolte C."/>
            <person name="Sykes S."/>
            <person name="Wortman J."/>
            <person name="Nusbaum C."/>
            <person name="Birren B."/>
        </authorList>
    </citation>
    <scope>NUCLEOTIDE SEQUENCE [LARGE SCALE GENOMIC DNA]</scope>
    <source>
        <strain evidence="8 9">ATCC 38327</strain>
    </source>
</reference>
<dbReference type="EMBL" id="GG745345">
    <property type="protein sequence ID" value="KNE64838.1"/>
    <property type="molecule type" value="Genomic_DNA"/>
</dbReference>
<name>A0A0L0SQM3_ALLM3</name>
<dbReference type="FunFam" id="3.90.550.10:FF:000075">
    <property type="entry name" value="Probable UDP-N-acetylglucosamine pyrophosphorylase"/>
    <property type="match status" value="1"/>
</dbReference>
<evidence type="ECO:0000256" key="4">
    <source>
        <dbReference type="ARBA" id="ARBA00022679"/>
    </source>
</evidence>
<dbReference type="PANTHER" id="PTHR11952">
    <property type="entry name" value="UDP- GLUCOSE PYROPHOSPHORYLASE"/>
    <property type="match status" value="1"/>
</dbReference>
<dbReference type="GO" id="GO:0006048">
    <property type="term" value="P:UDP-N-acetylglucosamine biosynthetic process"/>
    <property type="evidence" value="ECO:0007669"/>
    <property type="project" value="TreeGrafter"/>
</dbReference>
<gene>
    <name evidence="8" type="ORF">AMAG_10173</name>
</gene>
<evidence type="ECO:0000256" key="6">
    <source>
        <dbReference type="ARBA" id="ARBA00048493"/>
    </source>
</evidence>
<feature type="region of interest" description="Disordered" evidence="7">
    <location>
        <begin position="1"/>
        <end position="23"/>
    </location>
</feature>
<evidence type="ECO:0000256" key="5">
    <source>
        <dbReference type="ARBA" id="ARBA00022695"/>
    </source>
</evidence>
<dbReference type="Gene3D" id="3.90.550.10">
    <property type="entry name" value="Spore Coat Polysaccharide Biosynthesis Protein SpsA, Chain A"/>
    <property type="match status" value="1"/>
</dbReference>
<proteinExistence type="inferred from homology"/>
<evidence type="ECO:0000256" key="7">
    <source>
        <dbReference type="SAM" id="MobiDB-lite"/>
    </source>
</evidence>
<dbReference type="STRING" id="578462.A0A0L0SQM3"/>
<dbReference type="Proteomes" id="UP000054350">
    <property type="component" value="Unassembled WGS sequence"/>
</dbReference>
<dbReference type="eggNOG" id="KOG2388">
    <property type="taxonomic scope" value="Eukaryota"/>
</dbReference>
<dbReference type="GO" id="GO:0003977">
    <property type="term" value="F:UDP-N-acetylglucosamine diphosphorylase activity"/>
    <property type="evidence" value="ECO:0007669"/>
    <property type="project" value="UniProtKB-EC"/>
</dbReference>
<dbReference type="InterPro" id="IPR039741">
    <property type="entry name" value="UDP-sugar_pyrophosphorylase"/>
</dbReference>
<protein>
    <recommendedName>
        <fullName evidence="3">UDP-N-acetylglucosamine diphosphorylase</fullName>
        <ecNumber evidence="3">2.7.7.23</ecNumber>
    </recommendedName>
</protein>
<evidence type="ECO:0000256" key="3">
    <source>
        <dbReference type="ARBA" id="ARBA00012457"/>
    </source>
</evidence>
<reference evidence="9" key="2">
    <citation type="submission" date="2009-11" db="EMBL/GenBank/DDBJ databases">
        <title>The Genome Sequence of Allomyces macrogynus strain ATCC 38327.</title>
        <authorList>
            <consortium name="The Broad Institute Genome Sequencing Platform"/>
            <person name="Russ C."/>
            <person name="Cuomo C."/>
            <person name="Shea T."/>
            <person name="Young S.K."/>
            <person name="Zeng Q."/>
            <person name="Koehrsen M."/>
            <person name="Haas B."/>
            <person name="Borodovsky M."/>
            <person name="Guigo R."/>
            <person name="Alvarado L."/>
            <person name="Berlin A."/>
            <person name="Borenstein D."/>
            <person name="Chen Z."/>
            <person name="Engels R."/>
            <person name="Freedman E."/>
            <person name="Gellesch M."/>
            <person name="Goldberg J."/>
            <person name="Griggs A."/>
            <person name="Gujja S."/>
            <person name="Heiman D."/>
            <person name="Hepburn T."/>
            <person name="Howarth C."/>
            <person name="Jen D."/>
            <person name="Larson L."/>
            <person name="Lewis B."/>
            <person name="Mehta T."/>
            <person name="Park D."/>
            <person name="Pearson M."/>
            <person name="Roberts A."/>
            <person name="Saif S."/>
            <person name="Shenoy N."/>
            <person name="Sisk P."/>
            <person name="Stolte C."/>
            <person name="Sykes S."/>
            <person name="Walk T."/>
            <person name="White J."/>
            <person name="Yandava C."/>
            <person name="Burger G."/>
            <person name="Gray M.W."/>
            <person name="Holland P.W.H."/>
            <person name="King N."/>
            <person name="Lang F.B.F."/>
            <person name="Roger A.J."/>
            <person name="Ruiz-Trillo I."/>
            <person name="Lander E."/>
            <person name="Nusbaum C."/>
        </authorList>
    </citation>
    <scope>NUCLEOTIDE SEQUENCE [LARGE SCALE GENOMIC DNA]</scope>
    <source>
        <strain evidence="9">ATCC 38327</strain>
    </source>
</reference>
<dbReference type="InterPro" id="IPR002618">
    <property type="entry name" value="UDPGP_fam"/>
</dbReference>
<comment type="pathway">
    <text evidence="1">Nucleotide-sugar biosynthesis; UDP-N-acetyl-alpha-D-glucosamine biosynthesis; UDP-N-acetyl-alpha-D-glucosamine from N-acetyl-alpha-D-glucosamine 1-phosphate: step 1/1.</text>
</comment>
<evidence type="ECO:0000256" key="1">
    <source>
        <dbReference type="ARBA" id="ARBA00005208"/>
    </source>
</evidence>
<dbReference type="InterPro" id="IPR029044">
    <property type="entry name" value="Nucleotide-diphossugar_trans"/>
</dbReference>
<dbReference type="EC" id="2.7.7.23" evidence="3"/>
<dbReference type="AlphaFoldDB" id="A0A0L0SQM3"/>
<organism evidence="8 9">
    <name type="scientific">Allomyces macrogynus (strain ATCC 38327)</name>
    <name type="common">Allomyces javanicus var. macrogynus</name>
    <dbReference type="NCBI Taxonomy" id="578462"/>
    <lineage>
        <taxon>Eukaryota</taxon>
        <taxon>Fungi</taxon>
        <taxon>Fungi incertae sedis</taxon>
        <taxon>Blastocladiomycota</taxon>
        <taxon>Blastocladiomycetes</taxon>
        <taxon>Blastocladiales</taxon>
        <taxon>Blastocladiaceae</taxon>
        <taxon>Allomyces</taxon>
    </lineage>
</organism>
<feature type="compositionally biased region" description="Low complexity" evidence="7">
    <location>
        <begin position="1"/>
        <end position="16"/>
    </location>
</feature>
<keyword evidence="4" id="KW-0808">Transferase</keyword>
<evidence type="ECO:0000256" key="2">
    <source>
        <dbReference type="ARBA" id="ARBA00010401"/>
    </source>
</evidence>
<evidence type="ECO:0000313" key="9">
    <source>
        <dbReference type="Proteomes" id="UP000054350"/>
    </source>
</evidence>
<dbReference type="PANTHER" id="PTHR11952:SF2">
    <property type="entry name" value="LD24639P"/>
    <property type="match status" value="1"/>
</dbReference>
<sequence>MAPTHTEPQPQPTTAPGKSMTLSSVPAATVDALRAKYDAAGQGHVFTFWPTLSSTEQAELASQLSTIDPARVNRIHAAAMAASRVDPATASIAPLPATAFQSSTSVDAETMDKYRQRGLAAIKAGQVGVLLMAGGQGTRLGSAAPKGCYDIGLPSGKSLFQLQAERLRRLQTVAGGTLPWYVMVSGPTRAETVAFFEKHGYFGLDKDQVHFFEQGTLPALTQDGKIYLEAKHRLALAPDGNGGVYAALSTSGVLAHMKQHGIEYLHAYCVDNCLVKVADPVFLGYCLDRGAEVGAKTVCKTEPDEPVGVVCVRNNKYGVVEYSEIPKELAHARNPDGSLALSAANIANHFYTRAFLERVVEIEDQLEYHVAHKKIAHVDLATGSIVRPEKPNGVKMELFIFDVFPFCDKFAVWEGERCDEFAPLKNKDGPDSPATSREAILDLHRRYLSGVGAVVEGDGAVEISPLVSYAGEGLERFAGKTVRAPCQIDA</sequence>
<comment type="catalytic activity">
    <reaction evidence="6">
        <text>N-acetyl-alpha-D-glucosamine 1-phosphate + UTP + H(+) = UDP-N-acetyl-alpha-D-glucosamine + diphosphate</text>
        <dbReference type="Rhea" id="RHEA:13509"/>
        <dbReference type="ChEBI" id="CHEBI:15378"/>
        <dbReference type="ChEBI" id="CHEBI:33019"/>
        <dbReference type="ChEBI" id="CHEBI:46398"/>
        <dbReference type="ChEBI" id="CHEBI:57705"/>
        <dbReference type="ChEBI" id="CHEBI:57776"/>
        <dbReference type="EC" id="2.7.7.23"/>
    </reaction>
</comment>
<dbReference type="VEuPathDB" id="FungiDB:AMAG_10173"/>